<evidence type="ECO:0000313" key="8">
    <source>
        <dbReference type="EMBL" id="VEU33615.1"/>
    </source>
</evidence>
<dbReference type="PANTHER" id="PTHR12903">
    <property type="entry name" value="MITOCHONDRIAL RIBOSOMAL PROTEIN L24"/>
    <property type="match status" value="1"/>
</dbReference>
<dbReference type="InterPro" id="IPR014722">
    <property type="entry name" value="Rib_uL2_dom2"/>
</dbReference>
<dbReference type="InterPro" id="IPR008991">
    <property type="entry name" value="Translation_prot_SH3-like_sf"/>
</dbReference>
<protein>
    <recommendedName>
        <fullName evidence="7">Large ribosomal subunit protein uL24 C-terminal domain-containing protein</fullName>
    </recommendedName>
</protein>
<keyword evidence="5" id="KW-0689">Ribosomal protein</keyword>
<dbReference type="NCBIfam" id="TIGR01079">
    <property type="entry name" value="rplX_bact"/>
    <property type="match status" value="1"/>
</dbReference>
<comment type="similarity">
    <text evidence="2">Belongs to the universal ribosomal protein uL24 family.</text>
</comment>
<dbReference type="InterPro" id="IPR041988">
    <property type="entry name" value="Ribosomal_uL24_KOW"/>
</dbReference>
<dbReference type="GO" id="GO:0006412">
    <property type="term" value="P:translation"/>
    <property type="evidence" value="ECO:0007669"/>
    <property type="project" value="InterPro"/>
</dbReference>
<dbReference type="InterPro" id="IPR003256">
    <property type="entry name" value="Ribosomal_uL24"/>
</dbReference>
<evidence type="ECO:0000259" key="7">
    <source>
        <dbReference type="Pfam" id="PF17136"/>
    </source>
</evidence>
<dbReference type="CDD" id="cd06089">
    <property type="entry name" value="KOW_RPL26"/>
    <property type="match status" value="1"/>
</dbReference>
<feature type="domain" description="Large ribosomal subunit protein uL24 C-terminal" evidence="7">
    <location>
        <begin position="74"/>
        <end position="139"/>
    </location>
</feature>
<organism evidence="8 9">
    <name type="scientific">Pseudo-nitzschia multistriata</name>
    <dbReference type="NCBI Taxonomy" id="183589"/>
    <lineage>
        <taxon>Eukaryota</taxon>
        <taxon>Sar</taxon>
        <taxon>Stramenopiles</taxon>
        <taxon>Ochrophyta</taxon>
        <taxon>Bacillariophyta</taxon>
        <taxon>Bacillariophyceae</taxon>
        <taxon>Bacillariophycidae</taxon>
        <taxon>Bacillariales</taxon>
        <taxon>Bacillariaceae</taxon>
        <taxon>Pseudo-nitzschia</taxon>
    </lineage>
</organism>
<dbReference type="GO" id="GO:1990904">
    <property type="term" value="C:ribonucleoprotein complex"/>
    <property type="evidence" value="ECO:0007669"/>
    <property type="project" value="UniProtKB-KW"/>
</dbReference>
<dbReference type="Proteomes" id="UP000291116">
    <property type="component" value="Unassembled WGS sequence"/>
</dbReference>
<dbReference type="OrthoDB" id="359154at2759"/>
<evidence type="ECO:0000313" key="9">
    <source>
        <dbReference type="Proteomes" id="UP000291116"/>
    </source>
</evidence>
<dbReference type="InterPro" id="IPR057264">
    <property type="entry name" value="Ribosomal_uL24_C"/>
</dbReference>
<evidence type="ECO:0000256" key="1">
    <source>
        <dbReference type="ARBA" id="ARBA00004229"/>
    </source>
</evidence>
<keyword evidence="9" id="KW-1185">Reference proteome</keyword>
<dbReference type="GO" id="GO:0009507">
    <property type="term" value="C:chloroplast"/>
    <property type="evidence" value="ECO:0007669"/>
    <property type="project" value="UniProtKB-SubCell"/>
</dbReference>
<dbReference type="EMBL" id="CAACVS010000004">
    <property type="protein sequence ID" value="VEU33615.1"/>
    <property type="molecule type" value="Genomic_DNA"/>
</dbReference>
<dbReference type="AlphaFoldDB" id="A0A448YV13"/>
<evidence type="ECO:0000256" key="2">
    <source>
        <dbReference type="ARBA" id="ARBA00010618"/>
    </source>
</evidence>
<keyword evidence="4" id="KW-0934">Plastid</keyword>
<evidence type="ECO:0000256" key="6">
    <source>
        <dbReference type="ARBA" id="ARBA00023274"/>
    </source>
</evidence>
<sequence>MSSAARNRLAQIASRSGKFHKPKPQLREAAKKTQWNIVRGDTVQVIGRNHPERGKQGIVKKVLRDLDRVIVEGVNMGPRSIKGDKDKGIPGKVIQLERTMHYSNVQLVDPIQGIPTRIFKRVLPSGEKVRISKKSGAIIPKPDILKMRKKPISSVVTESCTSEDHAWETTYVDNRVR</sequence>
<proteinExistence type="inferred from homology"/>
<dbReference type="HAMAP" id="MF_01326_B">
    <property type="entry name" value="Ribosomal_uL24_B"/>
    <property type="match status" value="1"/>
</dbReference>
<evidence type="ECO:0000256" key="5">
    <source>
        <dbReference type="ARBA" id="ARBA00022980"/>
    </source>
</evidence>
<dbReference type="GO" id="GO:0003735">
    <property type="term" value="F:structural constituent of ribosome"/>
    <property type="evidence" value="ECO:0007669"/>
    <property type="project" value="InterPro"/>
</dbReference>
<evidence type="ECO:0000256" key="3">
    <source>
        <dbReference type="ARBA" id="ARBA00022528"/>
    </source>
</evidence>
<comment type="subcellular location">
    <subcellularLocation>
        <location evidence="1">Plastid</location>
        <location evidence="1">Chloroplast</location>
    </subcellularLocation>
</comment>
<dbReference type="SUPFAM" id="SSF50104">
    <property type="entry name" value="Translation proteins SH3-like domain"/>
    <property type="match status" value="1"/>
</dbReference>
<reference evidence="8 9" key="1">
    <citation type="submission" date="2019-01" db="EMBL/GenBank/DDBJ databases">
        <authorList>
            <person name="Ferrante I. M."/>
        </authorList>
    </citation>
    <scope>NUCLEOTIDE SEQUENCE [LARGE SCALE GENOMIC DNA]</scope>
    <source>
        <strain evidence="8 9">B856</strain>
    </source>
</reference>
<dbReference type="Gene3D" id="2.30.30.30">
    <property type="match status" value="1"/>
</dbReference>
<evidence type="ECO:0000256" key="4">
    <source>
        <dbReference type="ARBA" id="ARBA00022640"/>
    </source>
</evidence>
<keyword evidence="6" id="KW-0687">Ribonucleoprotein</keyword>
<gene>
    <name evidence="8" type="ORF">PSNMU_V1.4_AUG-EV-PASAV3_0003040</name>
</gene>
<accession>A0A448YV13</accession>
<name>A0A448YV13_9STRA</name>
<dbReference type="GO" id="GO:0003723">
    <property type="term" value="F:RNA binding"/>
    <property type="evidence" value="ECO:0007669"/>
    <property type="project" value="InterPro"/>
</dbReference>
<dbReference type="Pfam" id="PF17136">
    <property type="entry name" value="ribosomal_L24"/>
    <property type="match status" value="1"/>
</dbReference>
<keyword evidence="3" id="KW-0150">Chloroplast</keyword>
<dbReference type="GO" id="GO:0005840">
    <property type="term" value="C:ribosome"/>
    <property type="evidence" value="ECO:0007669"/>
    <property type="project" value="UniProtKB-KW"/>
</dbReference>